<dbReference type="Proteomes" id="UP000000990">
    <property type="component" value="Segment"/>
</dbReference>
<reference evidence="1 2" key="2">
    <citation type="journal article" date="2005" name="Gene">
        <title>Sequence analysis of the Lactobacillus plantarum bacteriophage PhiJL-1.</title>
        <authorList>
            <person name="Lu Z."/>
            <person name="Altermann E."/>
            <person name="Breidt F."/>
            <person name="Predki P."/>
            <person name="Fleming H.P."/>
            <person name="Klaenhammer T.R."/>
        </authorList>
    </citation>
    <scope>NUCLEOTIDE SEQUENCE</scope>
</reference>
<protein>
    <submittedName>
        <fullName evidence="1">Uncharacterized protein</fullName>
    </submittedName>
</protein>
<reference evidence="1 2" key="1">
    <citation type="journal article" date="2003" name="Int. J. Food Microbiol.">
        <title>Isolation and characterization of a Lactobacillus plantarum bacteriophage, phiJL-1, from a cucumber fermentation.</title>
        <authorList>
            <person name="Lu Z."/>
            <person name="Breidt F."/>
            <person name="Fleming H.P."/>
            <person name="Altermann E."/>
            <person name="Klaenhammer T.R."/>
        </authorList>
    </citation>
    <scope>NUCLEOTIDE SEQUENCE [LARGE SCALE GENOMIC DNA]</scope>
</reference>
<name>Q597W1_9CAUD</name>
<evidence type="ECO:0000313" key="2">
    <source>
        <dbReference type="Proteomes" id="UP000000990"/>
    </source>
</evidence>
<evidence type="ECO:0000313" key="1">
    <source>
        <dbReference type="EMBL" id="AAP74510.1"/>
    </source>
</evidence>
<keyword evidence="2" id="KW-1185">Reference proteome</keyword>
<dbReference type="EMBL" id="AY236756">
    <property type="protein sequence ID" value="AAP74510.1"/>
    <property type="molecule type" value="Genomic_DNA"/>
</dbReference>
<dbReference type="KEGG" id="vg:5075537"/>
<dbReference type="GeneID" id="5075537"/>
<sequence>MDLTKQKLRYLGETKLTAADTASVDFVRQVLAG</sequence>
<dbReference type="RefSeq" id="YP_223883.1">
    <property type="nucleotide sequence ID" value="NC_006936.1"/>
</dbReference>
<accession>Q597W1</accession>
<proteinExistence type="predicted"/>
<organism evidence="1 2">
    <name type="scientific">Lactobacillus phage phiJL-1</name>
    <dbReference type="NCBI Taxonomy" id="2892345"/>
    <lineage>
        <taxon>Viruses</taxon>
        <taxon>Duplodnaviria</taxon>
        <taxon>Heunggongvirae</taxon>
        <taxon>Uroviricota</taxon>
        <taxon>Caudoviricetes</taxon>
        <taxon>Coetzeevirus</taxon>
        <taxon>Coetzeevirus JL1</taxon>
    </lineage>
</organism>